<dbReference type="GO" id="GO:0008270">
    <property type="term" value="F:zinc ion binding"/>
    <property type="evidence" value="ECO:0007669"/>
    <property type="project" value="InterPro"/>
</dbReference>
<feature type="compositionally biased region" description="Low complexity" evidence="5">
    <location>
        <begin position="75"/>
        <end position="85"/>
    </location>
</feature>
<proteinExistence type="predicted"/>
<dbReference type="PROSITE" id="PS50048">
    <property type="entry name" value="ZN2_CY6_FUNGAL_2"/>
    <property type="match status" value="1"/>
</dbReference>
<keyword evidence="2" id="KW-0238">DNA-binding</keyword>
<evidence type="ECO:0000256" key="4">
    <source>
        <dbReference type="ARBA" id="ARBA00023242"/>
    </source>
</evidence>
<keyword evidence="4" id="KW-0539">Nucleus</keyword>
<protein>
    <recommendedName>
        <fullName evidence="6">Zn(2)-C6 fungal-type domain-containing protein</fullName>
    </recommendedName>
</protein>
<evidence type="ECO:0000256" key="1">
    <source>
        <dbReference type="ARBA" id="ARBA00023015"/>
    </source>
</evidence>
<dbReference type="PROSITE" id="PS00463">
    <property type="entry name" value="ZN2_CY6_FUNGAL_1"/>
    <property type="match status" value="1"/>
</dbReference>
<gene>
    <name evidence="7" type="ORF">BDV23DRAFT_185864</name>
</gene>
<dbReference type="GO" id="GO:0003677">
    <property type="term" value="F:DNA binding"/>
    <property type="evidence" value="ECO:0007669"/>
    <property type="project" value="UniProtKB-KW"/>
</dbReference>
<dbReference type="SMART" id="SM00066">
    <property type="entry name" value="GAL4"/>
    <property type="match status" value="1"/>
</dbReference>
<evidence type="ECO:0000256" key="3">
    <source>
        <dbReference type="ARBA" id="ARBA00023163"/>
    </source>
</evidence>
<dbReference type="EMBL" id="ML735285">
    <property type="protein sequence ID" value="KAE8387998.1"/>
    <property type="molecule type" value="Genomic_DNA"/>
</dbReference>
<keyword evidence="3" id="KW-0804">Transcription</keyword>
<dbReference type="Gene3D" id="4.10.240.10">
    <property type="entry name" value="Zn(2)-C6 fungal-type DNA-binding domain"/>
    <property type="match status" value="1"/>
</dbReference>
<feature type="compositionally biased region" description="Polar residues" evidence="5">
    <location>
        <begin position="155"/>
        <end position="164"/>
    </location>
</feature>
<evidence type="ECO:0000259" key="6">
    <source>
        <dbReference type="PROSITE" id="PS50048"/>
    </source>
</evidence>
<evidence type="ECO:0000256" key="2">
    <source>
        <dbReference type="ARBA" id="ARBA00023125"/>
    </source>
</evidence>
<keyword evidence="1" id="KW-0805">Transcription regulation</keyword>
<dbReference type="GO" id="GO:0000981">
    <property type="term" value="F:DNA-binding transcription factor activity, RNA polymerase II-specific"/>
    <property type="evidence" value="ECO:0007669"/>
    <property type="project" value="InterPro"/>
</dbReference>
<dbReference type="CDD" id="cd00067">
    <property type="entry name" value="GAL4"/>
    <property type="match status" value="1"/>
</dbReference>
<evidence type="ECO:0000256" key="5">
    <source>
        <dbReference type="SAM" id="MobiDB-lite"/>
    </source>
</evidence>
<dbReference type="GO" id="GO:0009893">
    <property type="term" value="P:positive regulation of metabolic process"/>
    <property type="evidence" value="ECO:0007669"/>
    <property type="project" value="UniProtKB-ARBA"/>
</dbReference>
<name>A0A5N7C2A0_PETAA</name>
<feature type="region of interest" description="Disordered" evidence="5">
    <location>
        <begin position="51"/>
        <end position="164"/>
    </location>
</feature>
<feature type="compositionally biased region" description="Polar residues" evidence="5">
    <location>
        <begin position="59"/>
        <end position="68"/>
    </location>
</feature>
<feature type="domain" description="Zn(2)-C6 fungal-type" evidence="6">
    <location>
        <begin position="12"/>
        <end position="48"/>
    </location>
</feature>
<dbReference type="PANTHER" id="PTHR31668">
    <property type="entry name" value="GLUCOSE TRANSPORT TRANSCRIPTION REGULATOR RGT1-RELATED-RELATED"/>
    <property type="match status" value="1"/>
</dbReference>
<organism evidence="7">
    <name type="scientific">Petromyces alliaceus</name>
    <name type="common">Aspergillus alliaceus</name>
    <dbReference type="NCBI Taxonomy" id="209559"/>
    <lineage>
        <taxon>Eukaryota</taxon>
        <taxon>Fungi</taxon>
        <taxon>Dikarya</taxon>
        <taxon>Ascomycota</taxon>
        <taxon>Pezizomycotina</taxon>
        <taxon>Eurotiomycetes</taxon>
        <taxon>Eurotiomycetidae</taxon>
        <taxon>Eurotiales</taxon>
        <taxon>Aspergillaceae</taxon>
        <taxon>Aspergillus</taxon>
        <taxon>Aspergillus subgen. Circumdati</taxon>
    </lineage>
</organism>
<dbReference type="Pfam" id="PF00172">
    <property type="entry name" value="Zn_clus"/>
    <property type="match status" value="1"/>
</dbReference>
<accession>A0A5N7C2A0</accession>
<dbReference type="InterPro" id="IPR036864">
    <property type="entry name" value="Zn2-C6_fun-type_DNA-bd_sf"/>
</dbReference>
<dbReference type="InterPro" id="IPR001138">
    <property type="entry name" value="Zn2Cys6_DnaBD"/>
</dbReference>
<evidence type="ECO:0000313" key="7">
    <source>
        <dbReference type="EMBL" id="KAE8387998.1"/>
    </source>
</evidence>
<reference evidence="7" key="1">
    <citation type="submission" date="2019-04" db="EMBL/GenBank/DDBJ databases">
        <title>Friends and foes A comparative genomics studyof 23 Aspergillus species from section Flavi.</title>
        <authorList>
            <consortium name="DOE Joint Genome Institute"/>
            <person name="Kjaerbolling I."/>
            <person name="Vesth T."/>
            <person name="Frisvad J.C."/>
            <person name="Nybo J.L."/>
            <person name="Theobald S."/>
            <person name="Kildgaard S."/>
            <person name="Isbrandt T."/>
            <person name="Kuo A."/>
            <person name="Sato A."/>
            <person name="Lyhne E.K."/>
            <person name="Kogle M.E."/>
            <person name="Wiebenga A."/>
            <person name="Kun R.S."/>
            <person name="Lubbers R.J."/>
            <person name="Makela M.R."/>
            <person name="Barry K."/>
            <person name="Chovatia M."/>
            <person name="Clum A."/>
            <person name="Daum C."/>
            <person name="Haridas S."/>
            <person name="He G."/>
            <person name="LaButti K."/>
            <person name="Lipzen A."/>
            <person name="Mondo S."/>
            <person name="Riley R."/>
            <person name="Salamov A."/>
            <person name="Simmons B.A."/>
            <person name="Magnuson J.K."/>
            <person name="Henrissat B."/>
            <person name="Mortensen U.H."/>
            <person name="Larsen T.O."/>
            <person name="Devries R.P."/>
            <person name="Grigoriev I.V."/>
            <person name="Machida M."/>
            <person name="Baker S.E."/>
            <person name="Andersen M.R."/>
        </authorList>
    </citation>
    <scope>NUCLEOTIDE SEQUENCE [LARGE SCALE GENOMIC DNA]</scope>
    <source>
        <strain evidence="7">IBT 14317</strain>
    </source>
</reference>
<dbReference type="SUPFAM" id="SSF57701">
    <property type="entry name" value="Zn2/Cys6 DNA-binding domain"/>
    <property type="match status" value="1"/>
</dbReference>
<dbReference type="InterPro" id="IPR050797">
    <property type="entry name" value="Carb_Metab_Trans_Reg"/>
</dbReference>
<dbReference type="Proteomes" id="UP000326877">
    <property type="component" value="Unassembled WGS sequence"/>
</dbReference>
<dbReference type="OrthoDB" id="4222821at2759"/>
<dbReference type="AlphaFoldDB" id="A0A5N7C2A0"/>
<sequence length="496" mass="53947">MPPDSYLSMRASCDRCRFHKLKCVVNSEGNSGRHECARCIRAKVECVYSQRARAKRQKTVGSGATSRASSKEDSGPFTPSTGPPSAREEDFGDVDSSRTSSSEIRAIWSTPDSGPRPDRHAHSLSTFGGLAQDQTDVPAVSTGGPLTSLPLDTAPHQSLSSRHIPQSVPQQVCQDLGLGSSITLPPSMRERRQPQAYGNLDNHLTSPASQLSNLVADIHKTLALLTADCRGSKCPSFNFREYPIGTVLHLAQDLIDIVSKFKPAREAPTIPWEPVASDISTSHTTWAHYTTAASSGSDSPISSLLNQDFFYPDLTAPSPPLSSTPRGLDNVLDTPTKLLAKGCYFSLRRLYYLVFTHFEGYLSTLWQAPSSRGLLAHNLARGRRLQVGELLSADEMCSGIDTAVRLMLEILQSAEDVLNHLDAVGAARGIREADPCRFPMSFASKGQDEPSLVNGELGRGFADQATMPVHSELDGLGSKVQSLRGMLKERMRWVID</sequence>